<dbReference type="Proteomes" id="UP000663879">
    <property type="component" value="Unassembled WGS sequence"/>
</dbReference>
<dbReference type="AlphaFoldDB" id="A0A813NSB9"/>
<reference evidence="8" key="1">
    <citation type="submission" date="2021-02" db="EMBL/GenBank/DDBJ databases">
        <authorList>
            <person name="Nowell W R."/>
        </authorList>
    </citation>
    <scope>NUCLEOTIDE SEQUENCE</scope>
    <source>
        <strain evidence="8">Ploen Becks lab</strain>
    </source>
</reference>
<proteinExistence type="inferred from homology"/>
<protein>
    <recommendedName>
        <fullName evidence="7">Dolichol-phosphate mannosyltransferase subunit 3</fullName>
    </recommendedName>
</protein>
<gene>
    <name evidence="8" type="ORF">OXX778_LOCUS3332</name>
</gene>
<comment type="pathway">
    <text evidence="7">Protein modification; protein glycosylation.</text>
</comment>
<evidence type="ECO:0000313" key="8">
    <source>
        <dbReference type="EMBL" id="CAF0739787.1"/>
    </source>
</evidence>
<evidence type="ECO:0000256" key="6">
    <source>
        <dbReference type="ARBA" id="ARBA00023136"/>
    </source>
</evidence>
<dbReference type="UniPathway" id="UPA00378"/>
<evidence type="ECO:0000256" key="4">
    <source>
        <dbReference type="ARBA" id="ARBA00022824"/>
    </source>
</evidence>
<evidence type="ECO:0000256" key="2">
    <source>
        <dbReference type="ARBA" id="ARBA00010430"/>
    </source>
</evidence>
<sequence>MTKLAQWLFGITLFLSIWLALLKDLTPIKVTDENFLWISLIPVGLIALFGIISLIIIAYRVSTFNNCDEAAKELLKEIDEAKKDLATKGFKFK</sequence>
<comment type="subcellular location">
    <subcellularLocation>
        <location evidence="1 7">Endoplasmic reticulum membrane</location>
        <topology evidence="1 7">Multi-pass membrane protein</topology>
    </subcellularLocation>
</comment>
<keyword evidence="4 7" id="KW-0256">Endoplasmic reticulum</keyword>
<accession>A0A813NSB9</accession>
<dbReference type="GO" id="GO:0005789">
    <property type="term" value="C:endoplasmic reticulum membrane"/>
    <property type="evidence" value="ECO:0007669"/>
    <property type="project" value="UniProtKB-SubCell"/>
</dbReference>
<evidence type="ECO:0000313" key="9">
    <source>
        <dbReference type="Proteomes" id="UP000663879"/>
    </source>
</evidence>
<comment type="caution">
    <text evidence="7">Lacks conserved residue(s) required for the propagation of feature annotation.</text>
</comment>
<evidence type="ECO:0000256" key="7">
    <source>
        <dbReference type="RuleBase" id="RU365085"/>
    </source>
</evidence>
<dbReference type="PANTHER" id="PTHR16433">
    <property type="entry name" value="DOLICHOL-PHOSPHATE MANNOSYLTRANSFERASE SUBUNIT 3"/>
    <property type="match status" value="1"/>
</dbReference>
<dbReference type="EMBL" id="CAJNOC010000289">
    <property type="protein sequence ID" value="CAF0739787.1"/>
    <property type="molecule type" value="Genomic_DNA"/>
</dbReference>
<comment type="similarity">
    <text evidence="2 7">Belongs to the DPM3 family.</text>
</comment>
<keyword evidence="5 7" id="KW-1133">Transmembrane helix</keyword>
<dbReference type="GO" id="GO:0033185">
    <property type="term" value="C:dolichol-phosphate-mannose synthase complex"/>
    <property type="evidence" value="ECO:0007669"/>
    <property type="project" value="TreeGrafter"/>
</dbReference>
<dbReference type="GO" id="GO:0006506">
    <property type="term" value="P:GPI anchor biosynthetic process"/>
    <property type="evidence" value="ECO:0007669"/>
    <property type="project" value="TreeGrafter"/>
</dbReference>
<comment type="caution">
    <text evidence="8">The sequence shown here is derived from an EMBL/GenBank/DDBJ whole genome shotgun (WGS) entry which is preliminary data.</text>
</comment>
<comment type="subunit">
    <text evidence="7">Component of the dolichol-phosphate mannose (DPM) synthase complex.</text>
</comment>
<keyword evidence="6 7" id="KW-0472">Membrane</keyword>
<feature type="transmembrane region" description="Helical" evidence="7">
    <location>
        <begin position="38"/>
        <end position="59"/>
    </location>
</feature>
<comment type="function">
    <text evidence="7">Stabilizer subunit of the dolichol-phosphate mannose (DPM) synthase complex; tethers catalytic subunit to the ER.</text>
</comment>
<evidence type="ECO:0000256" key="5">
    <source>
        <dbReference type="ARBA" id="ARBA00022989"/>
    </source>
</evidence>
<keyword evidence="9" id="KW-1185">Reference proteome</keyword>
<evidence type="ECO:0000256" key="3">
    <source>
        <dbReference type="ARBA" id="ARBA00022692"/>
    </source>
</evidence>
<organism evidence="8 9">
    <name type="scientific">Brachionus calyciflorus</name>
    <dbReference type="NCBI Taxonomy" id="104777"/>
    <lineage>
        <taxon>Eukaryota</taxon>
        <taxon>Metazoa</taxon>
        <taxon>Spiralia</taxon>
        <taxon>Gnathifera</taxon>
        <taxon>Rotifera</taxon>
        <taxon>Eurotatoria</taxon>
        <taxon>Monogononta</taxon>
        <taxon>Pseudotrocha</taxon>
        <taxon>Ploima</taxon>
        <taxon>Brachionidae</taxon>
        <taxon>Brachionus</taxon>
    </lineage>
</organism>
<evidence type="ECO:0000256" key="1">
    <source>
        <dbReference type="ARBA" id="ARBA00004477"/>
    </source>
</evidence>
<keyword evidence="3 7" id="KW-0812">Transmembrane</keyword>
<dbReference type="OrthoDB" id="2014333at2759"/>
<name>A0A813NSB9_9BILA</name>
<dbReference type="InterPro" id="IPR013174">
    <property type="entry name" value="DPM3"/>
</dbReference>
<dbReference type="PANTHER" id="PTHR16433:SF0">
    <property type="entry name" value="DOLICHOL-PHOSPHATE MANNOSYLTRANSFERASE SUBUNIT 3"/>
    <property type="match status" value="1"/>
</dbReference>
<dbReference type="Pfam" id="PF08285">
    <property type="entry name" value="DPM3"/>
    <property type="match status" value="1"/>
</dbReference>